<gene>
    <name evidence="1" type="ORF">CH063_00643</name>
</gene>
<evidence type="ECO:0000313" key="1">
    <source>
        <dbReference type="EMBL" id="CCF46850.1"/>
    </source>
</evidence>
<reference evidence="2" key="1">
    <citation type="journal article" date="2012" name="Nat. Genet.">
        <title>Lifestyle transitions in plant pathogenic Colletotrichum fungi deciphered by genome and transcriptome analyses.</title>
        <authorList>
            <person name="O'Connell R.J."/>
            <person name="Thon M.R."/>
            <person name="Hacquard S."/>
            <person name="Amyotte S.G."/>
            <person name="Kleemann J."/>
            <person name="Torres M.F."/>
            <person name="Damm U."/>
            <person name="Buiate E.A."/>
            <person name="Epstein L."/>
            <person name="Alkan N."/>
            <person name="Altmueller J."/>
            <person name="Alvarado-Balderrama L."/>
            <person name="Bauser C.A."/>
            <person name="Becker C."/>
            <person name="Birren B.W."/>
            <person name="Chen Z."/>
            <person name="Choi J."/>
            <person name="Crouch J.A."/>
            <person name="Duvick J.P."/>
            <person name="Farman M.A."/>
            <person name="Gan P."/>
            <person name="Heiman D."/>
            <person name="Henrissat B."/>
            <person name="Howard R.J."/>
            <person name="Kabbage M."/>
            <person name="Koch C."/>
            <person name="Kracher B."/>
            <person name="Kubo Y."/>
            <person name="Law A.D."/>
            <person name="Lebrun M.-H."/>
            <person name="Lee Y.-H."/>
            <person name="Miyara I."/>
            <person name="Moore N."/>
            <person name="Neumann U."/>
            <person name="Nordstroem K."/>
            <person name="Panaccione D.G."/>
            <person name="Panstruga R."/>
            <person name="Place M."/>
            <person name="Proctor R.H."/>
            <person name="Prusky D."/>
            <person name="Rech G."/>
            <person name="Reinhardt R."/>
            <person name="Rollins J.A."/>
            <person name="Rounsley S."/>
            <person name="Schardl C.L."/>
            <person name="Schwartz D.C."/>
            <person name="Shenoy N."/>
            <person name="Shirasu K."/>
            <person name="Sikhakolli U.R."/>
            <person name="Stueber K."/>
            <person name="Sukno S.A."/>
            <person name="Sweigard J.A."/>
            <person name="Takano Y."/>
            <person name="Takahara H."/>
            <person name="Trail F."/>
            <person name="van der Does H.C."/>
            <person name="Voll L.M."/>
            <person name="Will I."/>
            <person name="Young S."/>
            <person name="Zeng Q."/>
            <person name="Zhang J."/>
            <person name="Zhou S."/>
            <person name="Dickman M.B."/>
            <person name="Schulze-Lefert P."/>
            <person name="Ver Loren van Themaat E."/>
            <person name="Ma L.-J."/>
            <person name="Vaillancourt L.J."/>
        </authorList>
    </citation>
    <scope>NUCLEOTIDE SEQUENCE [LARGE SCALE GENOMIC DNA]</scope>
    <source>
        <strain evidence="2">IMI 349063</strain>
    </source>
</reference>
<proteinExistence type="predicted"/>
<accession>H1W2Y7</accession>
<dbReference type="HOGENOM" id="CLU_1981493_0_0_1"/>
<dbReference type="Proteomes" id="UP000007174">
    <property type="component" value="Unassembled WGS sequence"/>
</dbReference>
<protein>
    <submittedName>
        <fullName evidence="1">Uncharacterized protein</fullName>
    </submittedName>
</protein>
<sequence>MVDYSGTHSDGYGRACAAAVKPHFHRSFCGLRHFAISLHPTPTLTFTPYQVSDKTMVAIRCSLDRRPTPAPPTQFRPLLRVGDGRPKADVAIVFRGQASCLSRRPHELWQMDSGLIVLTALDGQSG</sequence>
<evidence type="ECO:0000313" key="2">
    <source>
        <dbReference type="Proteomes" id="UP000007174"/>
    </source>
</evidence>
<organism evidence="1 2">
    <name type="scientific">Colletotrichum higginsianum (strain IMI 349063)</name>
    <name type="common">Crucifer anthracnose fungus</name>
    <dbReference type="NCBI Taxonomy" id="759273"/>
    <lineage>
        <taxon>Eukaryota</taxon>
        <taxon>Fungi</taxon>
        <taxon>Dikarya</taxon>
        <taxon>Ascomycota</taxon>
        <taxon>Pezizomycotina</taxon>
        <taxon>Sordariomycetes</taxon>
        <taxon>Hypocreomycetidae</taxon>
        <taxon>Glomerellales</taxon>
        <taxon>Glomerellaceae</taxon>
        <taxon>Colletotrichum</taxon>
        <taxon>Colletotrichum destructivum species complex</taxon>
    </lineage>
</organism>
<dbReference type="EMBL" id="CACQ02009123">
    <property type="protein sequence ID" value="CCF46850.1"/>
    <property type="molecule type" value="Genomic_DNA"/>
</dbReference>
<name>H1W2Y7_COLHI</name>
<dbReference type="AlphaFoldDB" id="H1W2Y7"/>